<keyword evidence="1" id="KW-0227">DNA damage</keyword>
<dbReference type="GO" id="GO:0006310">
    <property type="term" value="P:DNA recombination"/>
    <property type="evidence" value="ECO:0007669"/>
    <property type="project" value="UniProtKB-KW"/>
</dbReference>
<proteinExistence type="inferred from homology"/>
<name>A0A3Q7XGK8_CICAR</name>
<keyword evidence="1" id="KW-0067">ATP-binding</keyword>
<dbReference type="InterPro" id="IPR027417">
    <property type="entry name" value="P-loop_NTPase"/>
</dbReference>
<keyword evidence="1" id="KW-0547">Nucleotide-binding</keyword>
<dbReference type="Proteomes" id="UP000087171">
    <property type="component" value="Chromosome Ca7"/>
</dbReference>
<dbReference type="PANTHER" id="PTHR10492">
    <property type="match status" value="1"/>
</dbReference>
<dbReference type="PANTHER" id="PTHR10492:SF101">
    <property type="entry name" value="ATP-DEPENDENT DNA HELICASE"/>
    <property type="match status" value="1"/>
</dbReference>
<reference evidence="4" key="1">
    <citation type="journal article" date="2013" name="Nat. Biotechnol.">
        <title>Draft genome sequence of chickpea (Cicer arietinum) provides a resource for trait improvement.</title>
        <authorList>
            <person name="Varshney R.K."/>
            <person name="Song C."/>
            <person name="Saxena R.K."/>
            <person name="Azam S."/>
            <person name="Yu S."/>
            <person name="Sharpe A.G."/>
            <person name="Cannon S."/>
            <person name="Baek J."/>
            <person name="Rosen B.D."/>
            <person name="Tar'an B."/>
            <person name="Millan T."/>
            <person name="Zhang X."/>
            <person name="Ramsay L.D."/>
            <person name="Iwata A."/>
            <person name="Wang Y."/>
            <person name="Nelson W."/>
            <person name="Farmer A.D."/>
            <person name="Gaur P.M."/>
            <person name="Soderlund C."/>
            <person name="Penmetsa R.V."/>
            <person name="Xu C."/>
            <person name="Bharti A.K."/>
            <person name="He W."/>
            <person name="Winter P."/>
            <person name="Zhao S."/>
            <person name="Hane J.K."/>
            <person name="Carrasquilla-Garcia N."/>
            <person name="Condie J.A."/>
            <person name="Upadhyaya H.D."/>
            <person name="Luo M.C."/>
            <person name="Thudi M."/>
            <person name="Gowda C.L."/>
            <person name="Singh N.P."/>
            <person name="Lichtenzveig J."/>
            <person name="Gali K.K."/>
            <person name="Rubio J."/>
            <person name="Nadarajan N."/>
            <person name="Dolezel J."/>
            <person name="Bansal K.C."/>
            <person name="Xu X."/>
            <person name="Edwards D."/>
            <person name="Zhang G."/>
            <person name="Kahl G."/>
            <person name="Gil J."/>
            <person name="Singh K.B."/>
            <person name="Datta S.K."/>
            <person name="Jackson S.A."/>
            <person name="Wang J."/>
            <person name="Cook D.R."/>
        </authorList>
    </citation>
    <scope>NUCLEOTIDE SEQUENCE [LARGE SCALE GENOMIC DNA]</scope>
    <source>
        <strain evidence="4">cv. CDC Frontier</strain>
    </source>
</reference>
<keyword evidence="1" id="KW-0234">DNA repair</keyword>
<evidence type="ECO:0000259" key="2">
    <source>
        <dbReference type="Pfam" id="PF05970"/>
    </source>
</evidence>
<dbReference type="GO" id="GO:0000723">
    <property type="term" value="P:telomere maintenance"/>
    <property type="evidence" value="ECO:0007669"/>
    <property type="project" value="InterPro"/>
</dbReference>
<gene>
    <name evidence="5" type="primary">LOC113787726</name>
</gene>
<organism evidence="4 5">
    <name type="scientific">Cicer arietinum</name>
    <name type="common">Chickpea</name>
    <name type="synonym">Garbanzo</name>
    <dbReference type="NCBI Taxonomy" id="3827"/>
    <lineage>
        <taxon>Eukaryota</taxon>
        <taxon>Viridiplantae</taxon>
        <taxon>Streptophyta</taxon>
        <taxon>Embryophyta</taxon>
        <taxon>Tracheophyta</taxon>
        <taxon>Spermatophyta</taxon>
        <taxon>Magnoliopsida</taxon>
        <taxon>eudicotyledons</taxon>
        <taxon>Gunneridae</taxon>
        <taxon>Pentapetalae</taxon>
        <taxon>rosids</taxon>
        <taxon>fabids</taxon>
        <taxon>Fabales</taxon>
        <taxon>Fabaceae</taxon>
        <taxon>Papilionoideae</taxon>
        <taxon>50 kb inversion clade</taxon>
        <taxon>NPAAA clade</taxon>
        <taxon>Hologalegina</taxon>
        <taxon>IRL clade</taxon>
        <taxon>Cicereae</taxon>
        <taxon>Cicer</taxon>
    </lineage>
</organism>
<accession>A0A3Q7XGK8</accession>
<dbReference type="PaxDb" id="3827-XP_004509812.1"/>
<dbReference type="InterPro" id="IPR049163">
    <property type="entry name" value="Pif1-like_2B_dom"/>
</dbReference>
<protein>
    <recommendedName>
        <fullName evidence="1">ATP-dependent DNA helicase</fullName>
        <ecNumber evidence="1">5.6.2.3</ecNumber>
    </recommendedName>
</protein>
<keyword evidence="1" id="KW-0347">Helicase</keyword>
<dbReference type="Pfam" id="PF05970">
    <property type="entry name" value="PIF1"/>
    <property type="match status" value="1"/>
</dbReference>
<feature type="domain" description="DNA helicase Pif1-like DEAD-box helicase" evidence="2">
    <location>
        <begin position="410"/>
        <end position="629"/>
    </location>
</feature>
<feature type="domain" description="DNA helicase Pif1-like 2B" evidence="3">
    <location>
        <begin position="728"/>
        <end position="774"/>
    </location>
</feature>
<evidence type="ECO:0000313" key="5">
    <source>
        <dbReference type="RefSeq" id="XP_027192654.1"/>
    </source>
</evidence>
<dbReference type="OrthoDB" id="687790at2759"/>
<dbReference type="STRING" id="3827.A0A3Q7XGK8"/>
<dbReference type="GO" id="GO:0016887">
    <property type="term" value="F:ATP hydrolysis activity"/>
    <property type="evidence" value="ECO:0007669"/>
    <property type="project" value="RHEA"/>
</dbReference>
<comment type="catalytic activity">
    <reaction evidence="1">
        <text>ATP + H2O = ADP + phosphate + H(+)</text>
        <dbReference type="Rhea" id="RHEA:13065"/>
        <dbReference type="ChEBI" id="CHEBI:15377"/>
        <dbReference type="ChEBI" id="CHEBI:15378"/>
        <dbReference type="ChEBI" id="CHEBI:30616"/>
        <dbReference type="ChEBI" id="CHEBI:43474"/>
        <dbReference type="ChEBI" id="CHEBI:456216"/>
        <dbReference type="EC" id="5.6.2.3"/>
    </reaction>
</comment>
<dbReference type="InterPro" id="IPR010285">
    <property type="entry name" value="DNA_helicase_pif1-like_DEAD"/>
</dbReference>
<comment type="similarity">
    <text evidence="1">Belongs to the helicase family.</text>
</comment>
<dbReference type="GO" id="GO:0005524">
    <property type="term" value="F:ATP binding"/>
    <property type="evidence" value="ECO:0007669"/>
    <property type="project" value="UniProtKB-KW"/>
</dbReference>
<dbReference type="Pfam" id="PF21530">
    <property type="entry name" value="Pif1_2B_dom"/>
    <property type="match status" value="1"/>
</dbReference>
<keyword evidence="1" id="KW-0233">DNA recombination</keyword>
<keyword evidence="4" id="KW-1185">Reference proteome</keyword>
<sequence>MVNGKCGKHYPKRFHDKTSIDEDGFPIYMRRNGGRYILKNGSQLDSRYVVPYNRHLLIKYDAHINVELCNRSRSIKYLFKYINKGHDRVRAVISNVENFDNISTSSMHFRDEIKEYPDCRYISPSEASWRIFKFNMFFREPAVERLSFHLHGQQTIYFPESMRISTILNREGIETTMFTEWMKMNSVDMEARQLTYAEFPTKYVWNKTSKKWTRRKNGRCVGRIYYVPPTSGEKFYLRMLLNKVRGSRSFEDIKTVNGFVHLTYKDACYALGLLEDDKEFDDCIKEAAAWGTGIQLRHLFSTILLNCTVINPGLLWESNSKLLSEDILYRQRRLLNFPDLHLSDDQLKNYALSEIQKHLRKVGKSLEDYKGMAIPNSNVIEELNNRLITEELNYDMLKMHEEYSQLLHGLNSDQKAIHDFVLQSITLNFGKLFFVYGSGGTGKTYLWRTLLAKLRSEGKIALAVATSGIATLLLPGGRTAHSRFQLPLNPNEASTCSINKGTHLAELIMQTSLIIWDEAPMANKYCFEAVDRSLRDIMKGIKEDYGLKPFGGITTVLGGDFRHILPVVRKGDRHDMIQACIKSSYLWNSCEVHLLRQNMRLQSNELDSISKDAMQNFADWILDVGDGKQCSDIGESWISIEQNLMLPKSHDDFQSIVDAIYPNLNSHIGDTDYLVSRAILTPTNEIVDDINQRILNNFTGEEMIYLSSDSICKADFNIQDQDLLYPTEFLNTLKFSGLPSHILRLKKGAVVMLMRNLNQGAGLCNGTRMKITQLGKWFMEGEVLSGSIIGDKVLIPRISLSPSESNWPFILNRRQTIVAARWIIFA</sequence>
<dbReference type="RefSeq" id="XP_027192654.1">
    <property type="nucleotide sequence ID" value="XM_027336853.1"/>
</dbReference>
<evidence type="ECO:0000259" key="3">
    <source>
        <dbReference type="Pfam" id="PF21530"/>
    </source>
</evidence>
<dbReference type="Gene3D" id="3.40.50.300">
    <property type="entry name" value="P-loop containing nucleotide triphosphate hydrolases"/>
    <property type="match status" value="1"/>
</dbReference>
<dbReference type="AlphaFoldDB" id="A0A3Q7XGK8"/>
<evidence type="ECO:0000313" key="4">
    <source>
        <dbReference type="Proteomes" id="UP000087171"/>
    </source>
</evidence>
<evidence type="ECO:0000256" key="1">
    <source>
        <dbReference type="RuleBase" id="RU363044"/>
    </source>
</evidence>
<comment type="cofactor">
    <cofactor evidence="1">
        <name>Mg(2+)</name>
        <dbReference type="ChEBI" id="CHEBI:18420"/>
    </cofactor>
</comment>
<keyword evidence="1" id="KW-0378">Hydrolase</keyword>
<reference evidence="5" key="2">
    <citation type="submission" date="2025-08" db="UniProtKB">
        <authorList>
            <consortium name="RefSeq"/>
        </authorList>
    </citation>
    <scope>IDENTIFICATION</scope>
    <source>
        <tissue evidence="5">Etiolated seedlings</tissue>
    </source>
</reference>
<dbReference type="GO" id="GO:0043139">
    <property type="term" value="F:5'-3' DNA helicase activity"/>
    <property type="evidence" value="ECO:0007669"/>
    <property type="project" value="UniProtKB-EC"/>
</dbReference>
<dbReference type="SUPFAM" id="SSF52540">
    <property type="entry name" value="P-loop containing nucleoside triphosphate hydrolases"/>
    <property type="match status" value="2"/>
</dbReference>
<dbReference type="GO" id="GO:0006281">
    <property type="term" value="P:DNA repair"/>
    <property type="evidence" value="ECO:0007669"/>
    <property type="project" value="UniProtKB-KW"/>
</dbReference>
<dbReference type="EC" id="5.6.2.3" evidence="1"/>